<comment type="function">
    <text evidence="1">Transcriptional repressor of xylose-utilizing enzymes.</text>
</comment>
<dbReference type="GO" id="GO:0042732">
    <property type="term" value="P:D-xylose metabolic process"/>
    <property type="evidence" value="ECO:0007669"/>
    <property type="project" value="UniProtKB-KW"/>
</dbReference>
<comment type="similarity">
    <text evidence="2">Belongs to the ROK (NagC/XylR) family.</text>
</comment>
<dbReference type="InterPro" id="IPR036388">
    <property type="entry name" value="WH-like_DNA-bd_sf"/>
</dbReference>
<sequence>MRTIILEGPISRAALAKRVGLSLPSVMTITENLINRGLVRAVGKGKSSGGKPPELLSVVPESEYYMGVDIGRGTIRLVLMNLAQKVVYGTMVETGEVQPVEAFVDRLCERIQSSLLESGVALDRLAGVGVAMPGLIERDTGHILFSPDFGWSDIPLQSWLQSRLSYPVLVENANRALALAESGWRGDGGESGTHTVLCVNIGHGIGAALMQNNQLYYGSSGTSGELGHITVCKDGPLCACGNSGCLEAVASGEAIALQARDAVCSGLPTSLRERCGGASERIDAKLVFEAAAKGDAVALSIVDKATDYIGIGLAMAINILDPDCIVLCGGLTRNGPLFFDRVAHSMQMRQMRQAGRHVTLRLGTRGDYGTAIGAAHIISYNGWRVPRLEHYY</sequence>
<dbReference type="InterPro" id="IPR000600">
    <property type="entry name" value="ROK"/>
</dbReference>
<dbReference type="PANTHER" id="PTHR18964">
    <property type="entry name" value="ROK (REPRESSOR, ORF, KINASE) FAMILY"/>
    <property type="match status" value="1"/>
</dbReference>
<proteinExistence type="inferred from homology"/>
<dbReference type="SUPFAM" id="SSF53067">
    <property type="entry name" value="Actin-like ATPase domain"/>
    <property type="match status" value="1"/>
</dbReference>
<dbReference type="EMBL" id="WKPO01000004">
    <property type="protein sequence ID" value="MSB48013.1"/>
    <property type="molecule type" value="Genomic_DNA"/>
</dbReference>
<accession>A0A6I2RG23</accession>
<keyword evidence="3" id="KW-0859">Xylose metabolism</keyword>
<dbReference type="InterPro" id="IPR036390">
    <property type="entry name" value="WH_DNA-bd_sf"/>
</dbReference>
<reference evidence="4 5" key="1">
    <citation type="journal article" date="2019" name="Nat. Med.">
        <title>A library of human gut bacterial isolates paired with longitudinal multiomics data enables mechanistic microbiome research.</title>
        <authorList>
            <person name="Poyet M."/>
            <person name="Groussin M."/>
            <person name="Gibbons S.M."/>
            <person name="Avila-Pacheco J."/>
            <person name="Jiang X."/>
            <person name="Kearney S.M."/>
            <person name="Perrotta A.R."/>
            <person name="Berdy B."/>
            <person name="Zhao S."/>
            <person name="Lieberman T.D."/>
            <person name="Swanson P.K."/>
            <person name="Smith M."/>
            <person name="Roesemann S."/>
            <person name="Alexander J.E."/>
            <person name="Rich S.A."/>
            <person name="Livny J."/>
            <person name="Vlamakis H."/>
            <person name="Clish C."/>
            <person name="Bullock K."/>
            <person name="Deik A."/>
            <person name="Scott J."/>
            <person name="Pierce K.A."/>
            <person name="Xavier R.J."/>
            <person name="Alm E.J."/>
        </authorList>
    </citation>
    <scope>NUCLEOTIDE SEQUENCE [LARGE SCALE GENOMIC DNA]</scope>
    <source>
        <strain evidence="4 5">BIOML-A5</strain>
    </source>
</reference>
<gene>
    <name evidence="4" type="ORF">GKE90_04750</name>
</gene>
<dbReference type="PROSITE" id="PS01125">
    <property type="entry name" value="ROK"/>
    <property type="match status" value="1"/>
</dbReference>
<evidence type="ECO:0000256" key="1">
    <source>
        <dbReference type="ARBA" id="ARBA00002486"/>
    </source>
</evidence>
<dbReference type="Pfam" id="PF13412">
    <property type="entry name" value="HTH_24"/>
    <property type="match status" value="1"/>
</dbReference>
<evidence type="ECO:0000313" key="5">
    <source>
        <dbReference type="Proteomes" id="UP000429811"/>
    </source>
</evidence>
<evidence type="ECO:0000313" key="4">
    <source>
        <dbReference type="EMBL" id="MSB48013.1"/>
    </source>
</evidence>
<evidence type="ECO:0000256" key="2">
    <source>
        <dbReference type="ARBA" id="ARBA00006479"/>
    </source>
</evidence>
<evidence type="ECO:0000256" key="3">
    <source>
        <dbReference type="ARBA" id="ARBA00022629"/>
    </source>
</evidence>
<dbReference type="SUPFAM" id="SSF46785">
    <property type="entry name" value="Winged helix' DNA-binding domain"/>
    <property type="match status" value="1"/>
</dbReference>
<keyword evidence="3" id="KW-0119">Carbohydrate metabolism</keyword>
<dbReference type="Proteomes" id="UP000429811">
    <property type="component" value="Unassembled WGS sequence"/>
</dbReference>
<name>A0A6I2RG23_FLAPL</name>
<dbReference type="InterPro" id="IPR043129">
    <property type="entry name" value="ATPase_NBD"/>
</dbReference>
<dbReference type="Gene3D" id="1.10.10.10">
    <property type="entry name" value="Winged helix-like DNA-binding domain superfamily/Winged helix DNA-binding domain"/>
    <property type="match status" value="1"/>
</dbReference>
<protein>
    <submittedName>
        <fullName evidence="4">ROK family protein</fullName>
    </submittedName>
</protein>
<dbReference type="PANTHER" id="PTHR18964:SF149">
    <property type="entry name" value="BIFUNCTIONAL UDP-N-ACETYLGLUCOSAMINE 2-EPIMERASE_N-ACETYLMANNOSAMINE KINASE"/>
    <property type="match status" value="1"/>
</dbReference>
<dbReference type="Pfam" id="PF00480">
    <property type="entry name" value="ROK"/>
    <property type="match status" value="1"/>
</dbReference>
<dbReference type="Gene3D" id="3.30.420.40">
    <property type="match status" value="2"/>
</dbReference>
<dbReference type="AlphaFoldDB" id="A0A6I2RG23"/>
<dbReference type="InterPro" id="IPR049874">
    <property type="entry name" value="ROK_cs"/>
</dbReference>
<organism evidence="4 5">
    <name type="scientific">Flavonifractor plautii</name>
    <name type="common">Fusobacterium plautii</name>
    <dbReference type="NCBI Taxonomy" id="292800"/>
    <lineage>
        <taxon>Bacteria</taxon>
        <taxon>Bacillati</taxon>
        <taxon>Bacillota</taxon>
        <taxon>Clostridia</taxon>
        <taxon>Eubacteriales</taxon>
        <taxon>Oscillospiraceae</taxon>
        <taxon>Flavonifractor</taxon>
    </lineage>
</organism>
<comment type="caution">
    <text evidence="4">The sequence shown here is derived from an EMBL/GenBank/DDBJ whole genome shotgun (WGS) entry which is preliminary data.</text>
</comment>